<sequence>MATTKSMSNFPLLCIAQIISELSEDSNDLYSCLLVNRMWCKCAVKYLWQMPFSWCEDNGGRMLTSFLQLLPSESLDDLEYIMGMDIPPPNLRPMFNYLGFVRTLNLSHCAIATTSYLDTVNPNNTQNTHVRLLLLRLCREIVINCPFLNEIYLDELDFDDIDDSVHRWSARAWNLFSIKDVGIKFNRLRQFTFTQAFHPDILYTAAEKLTKLEVFEFHCSDYPASDDVVVWCDAISKLIRKQERLRVLFLSLDFESPQNSWKLIWKAVCTQANTLRRIEIQFAEVNDIFSDLGRCTNLHEIELHYCTFYPSYYLQLPSAAFSHLHTLKLYLMETNSYGIETLFRNVKESLKVLSVEIIGALFDVETWRECARKAPNLIDFEVLLNQEESISLIEIVLPLWKQLKKLKLDILPDGDDNGVASK</sequence>
<dbReference type="OrthoDB" id="2349664at2759"/>
<proteinExistence type="predicted"/>
<dbReference type="Proteomes" id="UP000789739">
    <property type="component" value="Unassembled WGS sequence"/>
</dbReference>
<evidence type="ECO:0000313" key="2">
    <source>
        <dbReference type="Proteomes" id="UP000789739"/>
    </source>
</evidence>
<feature type="non-terminal residue" evidence="1">
    <location>
        <position position="422"/>
    </location>
</feature>
<organism evidence="1 2">
    <name type="scientific">Paraglomus brasilianum</name>
    <dbReference type="NCBI Taxonomy" id="144538"/>
    <lineage>
        <taxon>Eukaryota</taxon>
        <taxon>Fungi</taxon>
        <taxon>Fungi incertae sedis</taxon>
        <taxon>Mucoromycota</taxon>
        <taxon>Glomeromycotina</taxon>
        <taxon>Glomeromycetes</taxon>
        <taxon>Paraglomerales</taxon>
        <taxon>Paraglomeraceae</taxon>
        <taxon>Paraglomus</taxon>
    </lineage>
</organism>
<keyword evidence="2" id="KW-1185">Reference proteome</keyword>
<reference evidence="1" key="1">
    <citation type="submission" date="2021-06" db="EMBL/GenBank/DDBJ databases">
        <authorList>
            <person name="Kallberg Y."/>
            <person name="Tangrot J."/>
            <person name="Rosling A."/>
        </authorList>
    </citation>
    <scope>NUCLEOTIDE SEQUENCE</scope>
    <source>
        <strain evidence="1">BR232B</strain>
    </source>
</reference>
<dbReference type="Gene3D" id="3.80.10.10">
    <property type="entry name" value="Ribonuclease Inhibitor"/>
    <property type="match status" value="1"/>
</dbReference>
<gene>
    <name evidence="1" type="ORF">PBRASI_LOCUS10384</name>
</gene>
<dbReference type="InterPro" id="IPR032675">
    <property type="entry name" value="LRR_dom_sf"/>
</dbReference>
<name>A0A9N9DWC6_9GLOM</name>
<comment type="caution">
    <text evidence="1">The sequence shown here is derived from an EMBL/GenBank/DDBJ whole genome shotgun (WGS) entry which is preliminary data.</text>
</comment>
<dbReference type="SUPFAM" id="SSF52047">
    <property type="entry name" value="RNI-like"/>
    <property type="match status" value="1"/>
</dbReference>
<protein>
    <submittedName>
        <fullName evidence="1">10272_t:CDS:1</fullName>
    </submittedName>
</protein>
<accession>A0A9N9DWC6</accession>
<dbReference type="EMBL" id="CAJVPI010003055">
    <property type="protein sequence ID" value="CAG8653454.1"/>
    <property type="molecule type" value="Genomic_DNA"/>
</dbReference>
<dbReference type="AlphaFoldDB" id="A0A9N9DWC6"/>
<evidence type="ECO:0000313" key="1">
    <source>
        <dbReference type="EMBL" id="CAG8653454.1"/>
    </source>
</evidence>